<keyword evidence="8 12" id="KW-0378">Hydrolase</keyword>
<dbReference type="Gene3D" id="3.30.540.10">
    <property type="entry name" value="Fructose-1,6-Bisphosphatase, subunit A, domain 1"/>
    <property type="match status" value="2"/>
</dbReference>
<keyword evidence="6" id="KW-0963">Cytoplasm</keyword>
<evidence type="ECO:0000256" key="6">
    <source>
        <dbReference type="ARBA" id="ARBA00022490"/>
    </source>
</evidence>
<dbReference type="InterPro" id="IPR028343">
    <property type="entry name" value="FBPtase"/>
</dbReference>
<comment type="similarity">
    <text evidence="4 12">Belongs to the FBPase class 1 family.</text>
</comment>
<evidence type="ECO:0000259" key="15">
    <source>
        <dbReference type="Pfam" id="PF18913"/>
    </source>
</evidence>
<keyword evidence="10 12" id="KW-0119">Carbohydrate metabolism</keyword>
<dbReference type="AlphaFoldDB" id="A0A9W6TGL3"/>
<dbReference type="InterPro" id="IPR033391">
    <property type="entry name" value="FBPase_N"/>
</dbReference>
<evidence type="ECO:0000256" key="8">
    <source>
        <dbReference type="ARBA" id="ARBA00022801"/>
    </source>
</evidence>
<evidence type="ECO:0000313" key="17">
    <source>
        <dbReference type="Proteomes" id="UP001165083"/>
    </source>
</evidence>
<dbReference type="PANTHER" id="PTHR11556">
    <property type="entry name" value="FRUCTOSE-1,6-BISPHOSPHATASE-RELATED"/>
    <property type="match status" value="1"/>
</dbReference>
<dbReference type="GO" id="GO:0005986">
    <property type="term" value="P:sucrose biosynthetic process"/>
    <property type="evidence" value="ECO:0007669"/>
    <property type="project" value="TreeGrafter"/>
</dbReference>
<protein>
    <recommendedName>
        <fullName evidence="11">Fructose-1,6-bisphosphatase, cytosolic</fullName>
        <ecNumber evidence="5">3.1.3.11</ecNumber>
    </recommendedName>
</protein>
<feature type="domain" description="Fructose-1-6-bisphosphatase class 1 C-terminal" evidence="15">
    <location>
        <begin position="41"/>
        <end position="158"/>
    </location>
</feature>
<comment type="cofactor">
    <cofactor evidence="2">
        <name>Mg(2+)</name>
        <dbReference type="ChEBI" id="CHEBI:18420"/>
    </cofactor>
</comment>
<dbReference type="Pfam" id="PF00316">
    <property type="entry name" value="FBPase"/>
    <property type="match status" value="2"/>
</dbReference>
<dbReference type="PIRSF" id="PIRSF500210">
    <property type="entry name" value="FBPtase"/>
    <property type="match status" value="1"/>
</dbReference>
<dbReference type="InterPro" id="IPR044015">
    <property type="entry name" value="FBPase_C_dom"/>
</dbReference>
<evidence type="ECO:0000259" key="14">
    <source>
        <dbReference type="Pfam" id="PF00316"/>
    </source>
</evidence>
<evidence type="ECO:0000256" key="2">
    <source>
        <dbReference type="ARBA" id="ARBA00001946"/>
    </source>
</evidence>
<evidence type="ECO:0000256" key="5">
    <source>
        <dbReference type="ARBA" id="ARBA00013093"/>
    </source>
</evidence>
<dbReference type="GO" id="GO:0006000">
    <property type="term" value="P:fructose metabolic process"/>
    <property type="evidence" value="ECO:0007669"/>
    <property type="project" value="TreeGrafter"/>
</dbReference>
<accession>A0A9W6TGL3</accession>
<dbReference type="EC" id="3.1.3.11" evidence="5"/>
<keyword evidence="9" id="KW-0460">Magnesium</keyword>
<gene>
    <name evidence="16" type="ORF">Plil01_000423800</name>
</gene>
<evidence type="ECO:0000256" key="9">
    <source>
        <dbReference type="ARBA" id="ARBA00022842"/>
    </source>
</evidence>
<evidence type="ECO:0000256" key="4">
    <source>
        <dbReference type="ARBA" id="ARBA00010941"/>
    </source>
</evidence>
<evidence type="ECO:0000256" key="7">
    <source>
        <dbReference type="ARBA" id="ARBA00022723"/>
    </source>
</evidence>
<evidence type="ECO:0000256" key="10">
    <source>
        <dbReference type="ARBA" id="ARBA00023277"/>
    </source>
</evidence>
<dbReference type="PRINTS" id="PR00115">
    <property type="entry name" value="F16BPHPHTASE"/>
</dbReference>
<dbReference type="PANTHER" id="PTHR11556:SF41">
    <property type="entry name" value="FRUCTOSE-1,6-BISPHOSPHATASE, CYTOSOLIC"/>
    <property type="match status" value="1"/>
</dbReference>
<evidence type="ECO:0000256" key="13">
    <source>
        <dbReference type="SAM" id="MobiDB-lite"/>
    </source>
</evidence>
<dbReference type="Proteomes" id="UP001165083">
    <property type="component" value="Unassembled WGS sequence"/>
</dbReference>
<dbReference type="EMBL" id="BSXW01000172">
    <property type="protein sequence ID" value="GMF13798.1"/>
    <property type="molecule type" value="Genomic_DNA"/>
</dbReference>
<comment type="subcellular location">
    <subcellularLocation>
        <location evidence="3">Cytoplasm</location>
    </subcellularLocation>
</comment>
<keyword evidence="17" id="KW-1185">Reference proteome</keyword>
<organism evidence="16 17">
    <name type="scientific">Phytophthora lilii</name>
    <dbReference type="NCBI Taxonomy" id="2077276"/>
    <lineage>
        <taxon>Eukaryota</taxon>
        <taxon>Sar</taxon>
        <taxon>Stramenopiles</taxon>
        <taxon>Oomycota</taxon>
        <taxon>Peronosporomycetes</taxon>
        <taxon>Peronosporales</taxon>
        <taxon>Peronosporaceae</taxon>
        <taxon>Phytophthora</taxon>
    </lineage>
</organism>
<feature type="domain" description="Fructose-1-6-bisphosphatase class I N-terminal" evidence="14">
    <location>
        <begin position="259"/>
        <end position="358"/>
    </location>
</feature>
<dbReference type="GO" id="GO:0030388">
    <property type="term" value="P:fructose 1,6-bisphosphate metabolic process"/>
    <property type="evidence" value="ECO:0007669"/>
    <property type="project" value="TreeGrafter"/>
</dbReference>
<proteinExistence type="inferred from homology"/>
<evidence type="ECO:0000313" key="16">
    <source>
        <dbReference type="EMBL" id="GMF13798.1"/>
    </source>
</evidence>
<reference evidence="16" key="1">
    <citation type="submission" date="2023-04" db="EMBL/GenBank/DDBJ databases">
        <title>Phytophthora lilii NBRC 32176.</title>
        <authorList>
            <person name="Ichikawa N."/>
            <person name="Sato H."/>
            <person name="Tonouchi N."/>
        </authorList>
    </citation>
    <scope>NUCLEOTIDE SEQUENCE</scope>
    <source>
        <strain evidence="16">NBRC 32176</strain>
    </source>
</reference>
<feature type="domain" description="Fructose-1-6-bisphosphatase class I N-terminal" evidence="14">
    <location>
        <begin position="1"/>
        <end position="32"/>
    </location>
</feature>
<name>A0A9W6TGL3_9STRA</name>
<dbReference type="PIRSF" id="PIRSF000904">
    <property type="entry name" value="FBPtase_SBPase"/>
    <property type="match status" value="1"/>
</dbReference>
<dbReference type="PROSITE" id="PS00124">
    <property type="entry name" value="FBPASE"/>
    <property type="match status" value="1"/>
</dbReference>
<dbReference type="GO" id="GO:0046872">
    <property type="term" value="F:metal ion binding"/>
    <property type="evidence" value="ECO:0007669"/>
    <property type="project" value="UniProtKB-KW"/>
</dbReference>
<dbReference type="CDD" id="cd00354">
    <property type="entry name" value="FBPase"/>
    <property type="match status" value="1"/>
</dbReference>
<dbReference type="GO" id="GO:0042132">
    <property type="term" value="F:fructose 1,6-bisphosphate 1-phosphatase activity"/>
    <property type="evidence" value="ECO:0007669"/>
    <property type="project" value="UniProtKB-EC"/>
</dbReference>
<dbReference type="GO" id="GO:0005829">
    <property type="term" value="C:cytosol"/>
    <property type="evidence" value="ECO:0007669"/>
    <property type="project" value="TreeGrafter"/>
</dbReference>
<dbReference type="Pfam" id="PF18913">
    <property type="entry name" value="FBPase_C"/>
    <property type="match status" value="1"/>
</dbReference>
<feature type="region of interest" description="Disordered" evidence="13">
    <location>
        <begin position="198"/>
        <end position="228"/>
    </location>
</feature>
<dbReference type="FunFam" id="3.40.190.80:FF:000001">
    <property type="entry name" value="Fructose-1,6-bisphosphatase class 1"/>
    <property type="match status" value="1"/>
</dbReference>
<dbReference type="OrthoDB" id="10256725at2759"/>
<evidence type="ECO:0000256" key="12">
    <source>
        <dbReference type="RuleBase" id="RU000508"/>
    </source>
</evidence>
<feature type="compositionally biased region" description="Polar residues" evidence="13">
    <location>
        <begin position="198"/>
        <end position="210"/>
    </location>
</feature>
<dbReference type="SUPFAM" id="SSF56655">
    <property type="entry name" value="Carbohydrate phosphatase"/>
    <property type="match status" value="2"/>
</dbReference>
<comment type="caution">
    <text evidence="16">The sequence shown here is derived from an EMBL/GenBank/DDBJ whole genome shotgun (WGS) entry which is preliminary data.</text>
</comment>
<sequence length="372" mass="41505">MYGSSTQLVLTWGKGVHCFTLDPTIGAFILSQKDIRIPDEPKTIYSCNEGNYAHWDRATKAFVDECKTKPKPYAARYVGSMVSDIHRTILYGGIYLYPGSDKSKDGKLRLLYECNPMSFIMEQAGGMSTTGTERILDLVPTDIHQRSPIFLGCKRDADAEHTSFHKVTKQIHVDPNVSLPSARCPSEQAGRMLYPRHQQSTTHFNSSSQRRQAHRHAQSFAALSSTDHQELQGHSRFCHVRRASRSSSMAAQVDHSNPITLSRFILAEKEIQGNTDLSVLFTSIELACKVIASSVRRAGLTGLYGLDGSENATGDQVKKLDVLANDIFVNSLKFSTKIEVMVSEEEEKPIVVQNDSTGSECWNRWDLRVAIC</sequence>
<dbReference type="Gene3D" id="3.40.190.80">
    <property type="match status" value="1"/>
</dbReference>
<dbReference type="GO" id="GO:0006002">
    <property type="term" value="P:fructose 6-phosphate metabolic process"/>
    <property type="evidence" value="ECO:0007669"/>
    <property type="project" value="TreeGrafter"/>
</dbReference>
<dbReference type="InterPro" id="IPR020548">
    <property type="entry name" value="Fructose_bisphosphatase_AS"/>
</dbReference>
<dbReference type="GO" id="GO:0006094">
    <property type="term" value="P:gluconeogenesis"/>
    <property type="evidence" value="ECO:0007669"/>
    <property type="project" value="TreeGrafter"/>
</dbReference>
<evidence type="ECO:0000256" key="1">
    <source>
        <dbReference type="ARBA" id="ARBA00001273"/>
    </source>
</evidence>
<evidence type="ECO:0000256" key="3">
    <source>
        <dbReference type="ARBA" id="ARBA00004496"/>
    </source>
</evidence>
<evidence type="ECO:0000256" key="11">
    <source>
        <dbReference type="ARBA" id="ARBA00040159"/>
    </source>
</evidence>
<keyword evidence="7" id="KW-0479">Metal-binding</keyword>
<comment type="catalytic activity">
    <reaction evidence="1">
        <text>beta-D-fructose 1,6-bisphosphate + H2O = beta-D-fructose 6-phosphate + phosphate</text>
        <dbReference type="Rhea" id="RHEA:11064"/>
        <dbReference type="ChEBI" id="CHEBI:15377"/>
        <dbReference type="ChEBI" id="CHEBI:32966"/>
        <dbReference type="ChEBI" id="CHEBI:43474"/>
        <dbReference type="ChEBI" id="CHEBI:57634"/>
        <dbReference type="EC" id="3.1.3.11"/>
    </reaction>
</comment>
<dbReference type="InterPro" id="IPR000146">
    <property type="entry name" value="FBPase_class-1"/>
</dbReference>